<dbReference type="GO" id="GO:0034098">
    <property type="term" value="C:VCP-NPL4-UFD1 AAA ATPase complex"/>
    <property type="evidence" value="ECO:0007669"/>
    <property type="project" value="TreeGrafter"/>
</dbReference>
<dbReference type="Pfam" id="PF17862">
    <property type="entry name" value="AAA_lid_3"/>
    <property type="match status" value="1"/>
</dbReference>
<keyword evidence="1" id="KW-0547">Nucleotide-binding</keyword>
<accession>A0A819PKU8</accession>
<dbReference type="InterPro" id="IPR050168">
    <property type="entry name" value="AAA_ATPase_domain"/>
</dbReference>
<dbReference type="GO" id="GO:0031593">
    <property type="term" value="F:polyubiquitin modification-dependent protein binding"/>
    <property type="evidence" value="ECO:0007669"/>
    <property type="project" value="TreeGrafter"/>
</dbReference>
<feature type="domain" description="AAA ATPase AAA+ lid" evidence="4">
    <location>
        <begin position="36"/>
        <end position="72"/>
    </location>
</feature>
<organism evidence="5 6">
    <name type="scientific">Rotaria sordida</name>
    <dbReference type="NCBI Taxonomy" id="392033"/>
    <lineage>
        <taxon>Eukaryota</taxon>
        <taxon>Metazoa</taxon>
        <taxon>Spiralia</taxon>
        <taxon>Gnathifera</taxon>
        <taxon>Rotifera</taxon>
        <taxon>Eurotatoria</taxon>
        <taxon>Bdelloidea</taxon>
        <taxon>Philodinida</taxon>
        <taxon>Philodinidae</taxon>
        <taxon>Rotaria</taxon>
    </lineage>
</organism>
<name>A0A819PKU8_9BILA</name>
<dbReference type="InterPro" id="IPR027417">
    <property type="entry name" value="P-loop_NTPase"/>
</dbReference>
<dbReference type="GO" id="GO:0005829">
    <property type="term" value="C:cytosol"/>
    <property type="evidence" value="ECO:0007669"/>
    <property type="project" value="TreeGrafter"/>
</dbReference>
<protein>
    <recommendedName>
        <fullName evidence="4">AAA ATPase AAA+ lid domain-containing protein</fullName>
    </recommendedName>
</protein>
<gene>
    <name evidence="5" type="ORF">JBS370_LOCUS27032</name>
</gene>
<dbReference type="GO" id="GO:0097352">
    <property type="term" value="P:autophagosome maturation"/>
    <property type="evidence" value="ECO:0007669"/>
    <property type="project" value="TreeGrafter"/>
</dbReference>
<reference evidence="5" key="1">
    <citation type="submission" date="2021-02" db="EMBL/GenBank/DDBJ databases">
        <authorList>
            <person name="Nowell W R."/>
        </authorList>
    </citation>
    <scope>NUCLEOTIDE SEQUENCE</scope>
</reference>
<dbReference type="SUPFAM" id="SSF52540">
    <property type="entry name" value="P-loop containing nucleoside triphosphate hydrolases"/>
    <property type="match status" value="1"/>
</dbReference>
<dbReference type="Gene3D" id="6.10.20.150">
    <property type="match status" value="1"/>
</dbReference>
<feature type="compositionally biased region" description="Basic and acidic residues" evidence="3">
    <location>
        <begin position="105"/>
        <end position="120"/>
    </location>
</feature>
<comment type="caution">
    <text evidence="5">The sequence shown here is derived from an EMBL/GenBank/DDBJ whole genome shotgun (WGS) entry which is preliminary data.</text>
</comment>
<dbReference type="EMBL" id="CAJOBD010004950">
    <property type="protein sequence ID" value="CAF4014434.1"/>
    <property type="molecule type" value="Genomic_DNA"/>
</dbReference>
<dbReference type="PANTHER" id="PTHR23077:SF171">
    <property type="entry name" value="NUCLEAR VALOSIN-CONTAINING PROTEIN-LIKE"/>
    <property type="match status" value="1"/>
</dbReference>
<sequence>MSMSRLDQLIYIPLANVESRIAILKAALTKSAVVKDVDMGYVGSVTEGFSGADLTKICQRAFILATKESIEKKRQLIHPTTTTSGERQPVAEIHRDHFEEALKFARRSGSDNDRNNDRVVDPLGDLIEEEEQQ</sequence>
<evidence type="ECO:0000256" key="2">
    <source>
        <dbReference type="ARBA" id="ARBA00022840"/>
    </source>
</evidence>
<dbReference type="GO" id="GO:0051228">
    <property type="term" value="P:mitotic spindle disassembly"/>
    <property type="evidence" value="ECO:0007669"/>
    <property type="project" value="TreeGrafter"/>
</dbReference>
<dbReference type="GO" id="GO:0030970">
    <property type="term" value="P:retrograde protein transport, ER to cytosol"/>
    <property type="evidence" value="ECO:0007669"/>
    <property type="project" value="TreeGrafter"/>
</dbReference>
<keyword evidence="2" id="KW-0067">ATP-binding</keyword>
<evidence type="ECO:0000256" key="1">
    <source>
        <dbReference type="ARBA" id="ARBA00022741"/>
    </source>
</evidence>
<dbReference type="GO" id="GO:0016887">
    <property type="term" value="F:ATP hydrolysis activity"/>
    <property type="evidence" value="ECO:0007669"/>
    <property type="project" value="TreeGrafter"/>
</dbReference>
<feature type="region of interest" description="Disordered" evidence="3">
    <location>
        <begin position="105"/>
        <end position="133"/>
    </location>
</feature>
<dbReference type="AlphaFoldDB" id="A0A819PKU8"/>
<dbReference type="PANTHER" id="PTHR23077">
    <property type="entry name" value="AAA-FAMILY ATPASE"/>
    <property type="match status" value="1"/>
</dbReference>
<evidence type="ECO:0000313" key="5">
    <source>
        <dbReference type="EMBL" id="CAF4014434.1"/>
    </source>
</evidence>
<dbReference type="GO" id="GO:0005634">
    <property type="term" value="C:nucleus"/>
    <property type="evidence" value="ECO:0007669"/>
    <property type="project" value="TreeGrafter"/>
</dbReference>
<evidence type="ECO:0000256" key="3">
    <source>
        <dbReference type="SAM" id="MobiDB-lite"/>
    </source>
</evidence>
<proteinExistence type="predicted"/>
<evidence type="ECO:0000313" key="6">
    <source>
        <dbReference type="Proteomes" id="UP000663836"/>
    </source>
</evidence>
<dbReference type="Proteomes" id="UP000663836">
    <property type="component" value="Unassembled WGS sequence"/>
</dbReference>
<dbReference type="InterPro" id="IPR041569">
    <property type="entry name" value="AAA_lid_3"/>
</dbReference>
<evidence type="ECO:0000259" key="4">
    <source>
        <dbReference type="Pfam" id="PF17862"/>
    </source>
</evidence>
<dbReference type="GO" id="GO:0005524">
    <property type="term" value="F:ATP binding"/>
    <property type="evidence" value="ECO:0007669"/>
    <property type="project" value="UniProtKB-KW"/>
</dbReference>